<protein>
    <recommendedName>
        <fullName evidence="1">Glyoxalase-like domain-containing protein</fullName>
    </recommendedName>
</protein>
<comment type="caution">
    <text evidence="2">The sequence shown here is derived from an EMBL/GenBank/DDBJ whole genome shotgun (WGS) entry which is preliminary data.</text>
</comment>
<proteinExistence type="predicted"/>
<dbReference type="InterPro" id="IPR041581">
    <property type="entry name" value="Glyoxalase_6"/>
</dbReference>
<dbReference type="Proteomes" id="UP000256269">
    <property type="component" value="Unassembled WGS sequence"/>
</dbReference>
<dbReference type="AlphaFoldDB" id="A0A3E0G5K2"/>
<dbReference type="PANTHER" id="PTHR35908">
    <property type="entry name" value="HYPOTHETICAL FUSION PROTEIN"/>
    <property type="match status" value="1"/>
</dbReference>
<keyword evidence="3" id="KW-1185">Reference proteome</keyword>
<sequence>MSVVLGISLDCGNVPLVARFWAQALGAEVGTGDPTVLKSGTLYLTFRRTTEGKYVRNRVRLHLLTHDFEFETARLLSLGAVRLADVARAGRRWTTFADVEGNEFDLVDGESRWSAPM</sequence>
<dbReference type="Gene3D" id="3.10.180.10">
    <property type="entry name" value="2,3-Dihydroxybiphenyl 1,2-Dioxygenase, domain 1"/>
    <property type="match status" value="1"/>
</dbReference>
<accession>A0A3E0G5K2</accession>
<evidence type="ECO:0000313" key="2">
    <source>
        <dbReference type="EMBL" id="REH17946.1"/>
    </source>
</evidence>
<evidence type="ECO:0000259" key="1">
    <source>
        <dbReference type="Pfam" id="PF18029"/>
    </source>
</evidence>
<dbReference type="SUPFAM" id="SSF54593">
    <property type="entry name" value="Glyoxalase/Bleomycin resistance protein/Dihydroxybiphenyl dioxygenase"/>
    <property type="match status" value="1"/>
</dbReference>
<reference evidence="2 3" key="1">
    <citation type="submission" date="2018-08" db="EMBL/GenBank/DDBJ databases">
        <title>Genomic Encyclopedia of Archaeal and Bacterial Type Strains, Phase II (KMG-II): from individual species to whole genera.</title>
        <authorList>
            <person name="Goeker M."/>
        </authorList>
    </citation>
    <scope>NUCLEOTIDE SEQUENCE [LARGE SCALE GENOMIC DNA]</scope>
    <source>
        <strain evidence="2 3">DSM 45791</strain>
    </source>
</reference>
<dbReference type="OrthoDB" id="15077at2"/>
<dbReference type="PANTHER" id="PTHR35908:SF1">
    <property type="entry name" value="CONSERVED PROTEIN"/>
    <property type="match status" value="1"/>
</dbReference>
<feature type="domain" description="Glyoxalase-like" evidence="1">
    <location>
        <begin position="7"/>
        <end position="107"/>
    </location>
</feature>
<gene>
    <name evidence="2" type="ORF">BCF44_14026</name>
</gene>
<evidence type="ECO:0000313" key="3">
    <source>
        <dbReference type="Proteomes" id="UP000256269"/>
    </source>
</evidence>
<dbReference type="InterPro" id="IPR029068">
    <property type="entry name" value="Glyas_Bleomycin-R_OHBP_Dase"/>
</dbReference>
<dbReference type="EMBL" id="QUNO01000040">
    <property type="protein sequence ID" value="REH17946.1"/>
    <property type="molecule type" value="Genomic_DNA"/>
</dbReference>
<name>A0A3E0G5K2_9PSEU</name>
<dbReference type="Pfam" id="PF18029">
    <property type="entry name" value="Glyoxalase_6"/>
    <property type="match status" value="1"/>
</dbReference>
<organism evidence="2 3">
    <name type="scientific">Kutzneria buriramensis</name>
    <dbReference type="NCBI Taxonomy" id="1045776"/>
    <lineage>
        <taxon>Bacteria</taxon>
        <taxon>Bacillati</taxon>
        <taxon>Actinomycetota</taxon>
        <taxon>Actinomycetes</taxon>
        <taxon>Pseudonocardiales</taxon>
        <taxon>Pseudonocardiaceae</taxon>
        <taxon>Kutzneria</taxon>
    </lineage>
</organism>
<dbReference type="RefSeq" id="WP_116182332.1">
    <property type="nucleotide sequence ID" value="NZ_CP144375.1"/>
</dbReference>